<dbReference type="Pfam" id="PF14416">
    <property type="entry name" value="PMR5N"/>
    <property type="match status" value="1"/>
</dbReference>
<dbReference type="PANTHER" id="PTHR32285">
    <property type="entry name" value="PROTEIN TRICHOME BIREFRINGENCE-LIKE 9-RELATED"/>
    <property type="match status" value="1"/>
</dbReference>
<dbReference type="InterPro" id="IPR026057">
    <property type="entry name" value="TBL_C"/>
</dbReference>
<evidence type="ECO:0000313" key="11">
    <source>
        <dbReference type="Proteomes" id="UP000504603"/>
    </source>
</evidence>
<keyword evidence="11" id="KW-1185">Reference proteome</keyword>
<accession>A0A6J1DR64</accession>
<feature type="domain" description="Trichome birefringence-like N-terminal" evidence="10">
    <location>
        <begin position="240"/>
        <end position="291"/>
    </location>
</feature>
<evidence type="ECO:0000256" key="7">
    <source>
        <dbReference type="SAM" id="MobiDB-lite"/>
    </source>
</evidence>
<dbReference type="GO" id="GO:0016020">
    <property type="term" value="C:membrane"/>
    <property type="evidence" value="ECO:0007669"/>
    <property type="project" value="UniProtKB-SubCell"/>
</dbReference>
<evidence type="ECO:0000256" key="1">
    <source>
        <dbReference type="ARBA" id="ARBA00004167"/>
    </source>
</evidence>
<evidence type="ECO:0000256" key="3">
    <source>
        <dbReference type="ARBA" id="ARBA00022692"/>
    </source>
</evidence>
<dbReference type="KEGG" id="mcha:111022395"/>
<protein>
    <submittedName>
        <fullName evidence="12">Protein trichome birefringence-like 6</fullName>
    </submittedName>
</protein>
<feature type="region of interest" description="Disordered" evidence="7">
    <location>
        <begin position="186"/>
        <end position="205"/>
    </location>
</feature>
<evidence type="ECO:0000256" key="6">
    <source>
        <dbReference type="ARBA" id="ARBA00023136"/>
    </source>
</evidence>
<keyword evidence="6 8" id="KW-0472">Membrane</keyword>
<evidence type="ECO:0000256" key="5">
    <source>
        <dbReference type="ARBA" id="ARBA00022989"/>
    </source>
</evidence>
<evidence type="ECO:0000313" key="12">
    <source>
        <dbReference type="RefSeq" id="XP_022155256.1"/>
    </source>
</evidence>
<dbReference type="RefSeq" id="XP_022155256.1">
    <property type="nucleotide sequence ID" value="XM_022299564.1"/>
</dbReference>
<dbReference type="AlphaFoldDB" id="A0A6J1DR64"/>
<keyword evidence="3 8" id="KW-0812">Transmembrane</keyword>
<feature type="region of interest" description="Disordered" evidence="7">
    <location>
        <begin position="106"/>
        <end position="131"/>
    </location>
</feature>
<comment type="similarity">
    <text evidence="2">Belongs to the PC-esterase family. TBL subfamily.</text>
</comment>
<dbReference type="InterPro" id="IPR029962">
    <property type="entry name" value="TBL"/>
</dbReference>
<keyword evidence="4" id="KW-0735">Signal-anchor</keyword>
<comment type="subcellular location">
    <subcellularLocation>
        <location evidence="1">Membrane</location>
        <topology evidence="1">Single-pass membrane protein</topology>
    </subcellularLocation>
</comment>
<dbReference type="PANTHER" id="PTHR32285:SF19">
    <property type="entry name" value="PROTEIN TRICHOME BIREFRINGENCE-LIKE 6"/>
    <property type="match status" value="1"/>
</dbReference>
<evidence type="ECO:0000259" key="10">
    <source>
        <dbReference type="Pfam" id="PF14416"/>
    </source>
</evidence>
<evidence type="ECO:0000256" key="4">
    <source>
        <dbReference type="ARBA" id="ARBA00022968"/>
    </source>
</evidence>
<dbReference type="GeneID" id="111022395"/>
<feature type="domain" description="Trichome birefringence-like C-terminal" evidence="9">
    <location>
        <begin position="295"/>
        <end position="572"/>
    </location>
</feature>
<gene>
    <name evidence="12" type="primary">LOC111022395</name>
</gene>
<dbReference type="OrthoDB" id="630188at2759"/>
<dbReference type="GO" id="GO:0005794">
    <property type="term" value="C:Golgi apparatus"/>
    <property type="evidence" value="ECO:0007669"/>
    <property type="project" value="TreeGrafter"/>
</dbReference>
<dbReference type="Pfam" id="PF13839">
    <property type="entry name" value="PC-Esterase"/>
    <property type="match status" value="1"/>
</dbReference>
<evidence type="ECO:0000259" key="9">
    <source>
        <dbReference type="Pfam" id="PF13839"/>
    </source>
</evidence>
<organism evidence="11 12">
    <name type="scientific">Momordica charantia</name>
    <name type="common">Bitter gourd</name>
    <name type="synonym">Balsam pear</name>
    <dbReference type="NCBI Taxonomy" id="3673"/>
    <lineage>
        <taxon>Eukaryota</taxon>
        <taxon>Viridiplantae</taxon>
        <taxon>Streptophyta</taxon>
        <taxon>Embryophyta</taxon>
        <taxon>Tracheophyta</taxon>
        <taxon>Spermatophyta</taxon>
        <taxon>Magnoliopsida</taxon>
        <taxon>eudicotyledons</taxon>
        <taxon>Gunneridae</taxon>
        <taxon>Pentapetalae</taxon>
        <taxon>rosids</taxon>
        <taxon>fabids</taxon>
        <taxon>Cucurbitales</taxon>
        <taxon>Cucurbitaceae</taxon>
        <taxon>Momordiceae</taxon>
        <taxon>Momordica</taxon>
    </lineage>
</organism>
<reference evidence="12" key="1">
    <citation type="submission" date="2025-08" db="UniProtKB">
        <authorList>
            <consortium name="RefSeq"/>
        </authorList>
    </citation>
    <scope>IDENTIFICATION</scope>
    <source>
        <strain evidence="12">OHB3-1</strain>
    </source>
</reference>
<feature type="transmembrane region" description="Helical" evidence="8">
    <location>
        <begin position="12"/>
        <end position="36"/>
    </location>
</feature>
<dbReference type="InterPro" id="IPR025846">
    <property type="entry name" value="TBL_N"/>
</dbReference>
<evidence type="ECO:0000256" key="8">
    <source>
        <dbReference type="SAM" id="Phobius"/>
    </source>
</evidence>
<dbReference type="Proteomes" id="UP000504603">
    <property type="component" value="Unplaced"/>
</dbReference>
<evidence type="ECO:0000256" key="2">
    <source>
        <dbReference type="ARBA" id="ARBA00007727"/>
    </source>
</evidence>
<name>A0A6J1DR64_MOMCH</name>
<dbReference type="GO" id="GO:0016413">
    <property type="term" value="F:O-acetyltransferase activity"/>
    <property type="evidence" value="ECO:0007669"/>
    <property type="project" value="InterPro"/>
</dbReference>
<proteinExistence type="inferred from homology"/>
<keyword evidence="5 8" id="KW-1133">Transmembrane helix</keyword>
<sequence length="582" mass="66411">MERQRSIAIKPTRFLVFTFTISSFLVFVSFISLWIVKNSPARPDSFFLFFNKTPIAVSFFRPVNLHTLNGFGRNFSTSDAVANLLDAHLKKPENASGFAGISLSGEERKRNAAEDGGGDGNTTAVRPRGGEMPIKEVEVAISERIWNKFEPSNKTVRNFSRTDKKAENVSGFAGIPVSGEEMKKNAVGEGKEDGGGDGNSTAIRPRGSEIPIKEAEVAISERIEKKFEPPNKILRKESHRCDLTKGKWVFDETSPLYSNSSCPFIDEGFDCEGNGRLDLNYKKLKWQPQDCGSYRFNATKMLELIRGKRVVFVGDSINRNQWESMLCMLFSAIKDPRKVYETHGRRITKKKGNYSFKFVDYKCTVEFYVSHFLVREDKARLGRRRVQTLRIDAIDRGTSRWRGADVLVFNSAHWWSHYKTKSGVNYYQERDQVLPRLDVNIAFRRALTTWASWVDKYIDSKKTRVFFRSSAPSHFRGGQWNSGGHCREATEPLNQTSSLDHPEKNLIVEDVINQMRTPVTLLNITGLSDYRIDGHPSLYGKSFVNRQSSRGGEDCSHWCLPGVPDAWNELLYLHLKYREMVR</sequence>